<dbReference type="EMBL" id="JAYXHS010000002">
    <property type="protein sequence ID" value="MEC5386101.1"/>
    <property type="molecule type" value="Genomic_DNA"/>
</dbReference>
<feature type="region of interest" description="Disordered" evidence="1">
    <location>
        <begin position="357"/>
        <end position="377"/>
    </location>
</feature>
<reference evidence="2 3" key="1">
    <citation type="submission" date="2024-01" db="EMBL/GenBank/DDBJ databases">
        <title>Uliginosibacterium soil sp. nov.</title>
        <authorList>
            <person name="Lv Y."/>
        </authorList>
    </citation>
    <scope>NUCLEOTIDE SEQUENCE [LARGE SCALE GENOMIC DNA]</scope>
    <source>
        <strain evidence="2 3">H3</strain>
    </source>
</reference>
<evidence type="ECO:0000256" key="1">
    <source>
        <dbReference type="SAM" id="MobiDB-lite"/>
    </source>
</evidence>
<sequence>MLLGEAIAVAAFYCRRSLHSHLVWLSILLFAAPHICSATQAAVPAQPTAEQLAAEVSIQRQFATNTYLADLRRAERVTYSVANAGAPYCTERRKYSLGIPPFVIESLPKDLRAGFVEGESNLISEPRFLNVALNSPAMKAGVRPGDTLLQMIDQATGKQVSPTWTLNRPSSTLVQNEPVALELQRGNQSVSLNVLPQQICDVQLQLLRTSNLVIRVEAGKVSLSQGLLRFVANDDELAYLIANELMHDQRHAARALKMTTANSKHHPPATSTEEREADYLGGYVVAAAEFDIARAMLVWRRVASAPPDQGKDSLVARHPLPPSRGASLQAVSAEIRQKVQIGARLLPDRHLAFSGGDFRTNTSSMESDKESSRVSAEDPRLRVLTNIPFIDNEGIAGYQRFLDSPLRPRAFAIGPSKTSWHGAWSFRFGTNAAADALSHCATFARGPCYLYAVNDKVVWNPETAFEQPQTNSNRTKGSQTAQPKGSGFAGIGDLTAIPLSAAELPKYKAFLEKPSPRAFVITQGGLGFYWIGPAAMHDALAHCARLDTPCWLYAVNDEVVWNKDIAKRISRVNQLPAQNAESDFLEN</sequence>
<feature type="region of interest" description="Disordered" evidence="1">
    <location>
        <begin position="465"/>
        <end position="484"/>
    </location>
</feature>
<comment type="caution">
    <text evidence="2">The sequence shown here is derived from an EMBL/GenBank/DDBJ whole genome shotgun (WGS) entry which is preliminary data.</text>
</comment>
<keyword evidence="3" id="KW-1185">Reference proteome</keyword>
<feature type="compositionally biased region" description="Polar residues" evidence="1">
    <location>
        <begin position="466"/>
        <end position="483"/>
    </location>
</feature>
<accession>A0ABU6K344</accession>
<proteinExistence type="predicted"/>
<gene>
    <name evidence="2" type="ORF">VVD49_10215</name>
</gene>
<evidence type="ECO:0000313" key="2">
    <source>
        <dbReference type="EMBL" id="MEC5386101.1"/>
    </source>
</evidence>
<feature type="compositionally biased region" description="Basic and acidic residues" evidence="1">
    <location>
        <begin position="366"/>
        <end position="377"/>
    </location>
</feature>
<dbReference type="Gene3D" id="2.30.42.10">
    <property type="match status" value="1"/>
</dbReference>
<dbReference type="Proteomes" id="UP001331561">
    <property type="component" value="Unassembled WGS sequence"/>
</dbReference>
<dbReference type="RefSeq" id="WP_327599076.1">
    <property type="nucleotide sequence ID" value="NZ_JAYXHS010000002.1"/>
</dbReference>
<dbReference type="InterPro" id="IPR036034">
    <property type="entry name" value="PDZ_sf"/>
</dbReference>
<dbReference type="SUPFAM" id="SSF50156">
    <property type="entry name" value="PDZ domain-like"/>
    <property type="match status" value="1"/>
</dbReference>
<feature type="region of interest" description="Disordered" evidence="1">
    <location>
        <begin position="306"/>
        <end position="327"/>
    </location>
</feature>
<name>A0ABU6K344_9RHOO</name>
<protein>
    <recommendedName>
        <fullName evidence="4">PDZ domain-containing protein</fullName>
    </recommendedName>
</protein>
<organism evidence="2 3">
    <name type="scientific">Uliginosibacterium silvisoli</name>
    <dbReference type="NCBI Taxonomy" id="3114758"/>
    <lineage>
        <taxon>Bacteria</taxon>
        <taxon>Pseudomonadati</taxon>
        <taxon>Pseudomonadota</taxon>
        <taxon>Betaproteobacteria</taxon>
        <taxon>Rhodocyclales</taxon>
        <taxon>Zoogloeaceae</taxon>
        <taxon>Uliginosibacterium</taxon>
    </lineage>
</organism>
<evidence type="ECO:0008006" key="4">
    <source>
        <dbReference type="Google" id="ProtNLM"/>
    </source>
</evidence>
<evidence type="ECO:0000313" key="3">
    <source>
        <dbReference type="Proteomes" id="UP001331561"/>
    </source>
</evidence>